<evidence type="ECO:0000313" key="2">
    <source>
        <dbReference type="EMBL" id="SDR51367.1"/>
    </source>
</evidence>
<dbReference type="Pfam" id="PF05235">
    <property type="entry name" value="CHAD"/>
    <property type="match status" value="1"/>
</dbReference>
<dbReference type="InterPro" id="IPR038186">
    <property type="entry name" value="CHAD_dom_sf"/>
</dbReference>
<feature type="domain" description="CHAD" evidence="1">
    <location>
        <begin position="12"/>
        <end position="278"/>
    </location>
</feature>
<evidence type="ECO:0000259" key="1">
    <source>
        <dbReference type="PROSITE" id="PS51708"/>
    </source>
</evidence>
<dbReference type="AlphaFoldDB" id="A0A1H1JPJ1"/>
<protein>
    <submittedName>
        <fullName evidence="2">CHAD domain-containing protein</fullName>
    </submittedName>
</protein>
<gene>
    <name evidence="2" type="ORF">SAMN05443245_6908</name>
</gene>
<dbReference type="OrthoDB" id="8925343at2"/>
<dbReference type="EMBL" id="FNKP01000003">
    <property type="protein sequence ID" value="SDR51367.1"/>
    <property type="molecule type" value="Genomic_DNA"/>
</dbReference>
<dbReference type="Proteomes" id="UP000183487">
    <property type="component" value="Unassembled WGS sequence"/>
</dbReference>
<accession>A0A1H1JPJ1</accession>
<evidence type="ECO:0000313" key="3">
    <source>
        <dbReference type="Proteomes" id="UP000183487"/>
    </source>
</evidence>
<dbReference type="Gene3D" id="1.40.20.10">
    <property type="entry name" value="CHAD domain"/>
    <property type="match status" value="1"/>
</dbReference>
<name>A0A1H1JPJ1_9BURK</name>
<dbReference type="PROSITE" id="PS51708">
    <property type="entry name" value="CHAD"/>
    <property type="match status" value="1"/>
</dbReference>
<sequence>MEYKTHPSTAEPDTAESHFSTFATPLIDEAVAHAAKLQAKPDAEVLHKLRVALRRLRSLLWAYRPLLDKQLDDRQRELFKELAGAAGQTRDWDILTDLLCQVLGPEKASLDELRAARKDASEQSRAILSHAGISSKLDDALNSSAVALNASHSNTPLKEFARRRVRAAEKSLHKRMHLAARKRGSDYEAYHEVRKAGKKVRYLLDFFEPLLADKQLRSAKTLKKIQKRFGALNDVVASEELLSANRTLFTNSRVAKRANAALEKERKRKVKAAAKLLR</sequence>
<dbReference type="PANTHER" id="PTHR39339">
    <property type="entry name" value="SLR1444 PROTEIN"/>
    <property type="match status" value="1"/>
</dbReference>
<dbReference type="InterPro" id="IPR007899">
    <property type="entry name" value="CHAD_dom"/>
</dbReference>
<dbReference type="RefSeq" id="WP_074772280.1">
    <property type="nucleotide sequence ID" value="NZ_FNKP01000003.1"/>
</dbReference>
<keyword evidence="3" id="KW-1185">Reference proteome</keyword>
<organism evidence="2 3">
    <name type="scientific">Paraburkholderia fungorum</name>
    <dbReference type="NCBI Taxonomy" id="134537"/>
    <lineage>
        <taxon>Bacteria</taxon>
        <taxon>Pseudomonadati</taxon>
        <taxon>Pseudomonadota</taxon>
        <taxon>Betaproteobacteria</taxon>
        <taxon>Burkholderiales</taxon>
        <taxon>Burkholderiaceae</taxon>
        <taxon>Paraburkholderia</taxon>
    </lineage>
</organism>
<dbReference type="SMART" id="SM00880">
    <property type="entry name" value="CHAD"/>
    <property type="match status" value="1"/>
</dbReference>
<reference evidence="3" key="1">
    <citation type="submission" date="2016-10" db="EMBL/GenBank/DDBJ databases">
        <authorList>
            <person name="Varghese N."/>
            <person name="Submissions S."/>
        </authorList>
    </citation>
    <scope>NUCLEOTIDE SEQUENCE [LARGE SCALE GENOMIC DNA]</scope>
    <source>
        <strain evidence="3">GAS106B</strain>
    </source>
</reference>
<dbReference type="PANTHER" id="PTHR39339:SF1">
    <property type="entry name" value="CHAD DOMAIN-CONTAINING PROTEIN"/>
    <property type="match status" value="1"/>
</dbReference>
<proteinExistence type="predicted"/>